<keyword evidence="3 7" id="KW-0317">Glutathione biosynthesis</keyword>
<dbReference type="AlphaFoldDB" id="Q6SFR0"/>
<evidence type="ECO:0000256" key="5">
    <source>
        <dbReference type="ARBA" id="ARBA00022840"/>
    </source>
</evidence>
<feature type="domain" description="Glutamate--cysteine ligase" evidence="9">
    <location>
        <begin position="14"/>
        <end position="382"/>
    </location>
</feature>
<dbReference type="Pfam" id="PF04262">
    <property type="entry name" value="Glu_cys_ligase"/>
    <property type="match status" value="1"/>
</dbReference>
<evidence type="ECO:0000256" key="3">
    <source>
        <dbReference type="ARBA" id="ARBA00022684"/>
    </source>
</evidence>
<proteinExistence type="inferred from homology"/>
<dbReference type="EC" id="6.3.2.2" evidence="7"/>
<dbReference type="GO" id="GO:0006750">
    <property type="term" value="P:glutathione biosynthetic process"/>
    <property type="evidence" value="ECO:0007669"/>
    <property type="project" value="UniProtKB-UniRule"/>
</dbReference>
<keyword evidence="4 7" id="KW-0547">Nucleotide-binding</keyword>
<sequence length="519" mass="59564">MELRNKIQSLMPFKESLTSNLIGIEKEGLRVGRNGVIAQTAHPEGFGSALKNTSITTDFSEALLELVTQPLMGADKVLDELTKIHHYVYQHLPLGERFWPASMPCIIRGLTNIPIANYGTSNLGMMKTVYRRGLSNRYGSVMQSIAGIHFNYSFSSEFWQSYRELISPEDNDFKGFMDLHYMGLTRNVLRYGWLIPYLFGASATVCKSFMHDYHEHTFEEFDDNTLYLPYATSLRMGDIGYQNSQEDEKGVKANYNSLCHYIYSLRSAMKTSCEDFEKIGIKKKGEYLQLNTNILQIANEYYSSVRPKPILYGNDRPLRALDQNGIGYIEIRSLDINPLLEVGIDKEQIQFLEVFLLYCLLEDSPTILSSELVEIDSNSQLVAHKGREPDLMLVNNGKETSLTDWGDNIFAGIKQCSKLLSTDHQQSVDNISLRINNPDLTPSAIMLNEMQHQELGFFEYTDQFSRKYQTLYKDKTFANDYFHELDEQVVSSRNEQLEIESNDVMNFDQFLEDYFANDA</sequence>
<evidence type="ECO:0000256" key="1">
    <source>
        <dbReference type="ARBA" id="ARBA00005006"/>
    </source>
</evidence>
<comment type="catalytic activity">
    <reaction evidence="6 7 8">
        <text>L-cysteine + L-glutamate + ATP = gamma-L-glutamyl-L-cysteine + ADP + phosphate + H(+)</text>
        <dbReference type="Rhea" id="RHEA:13285"/>
        <dbReference type="ChEBI" id="CHEBI:15378"/>
        <dbReference type="ChEBI" id="CHEBI:29985"/>
        <dbReference type="ChEBI" id="CHEBI:30616"/>
        <dbReference type="ChEBI" id="CHEBI:35235"/>
        <dbReference type="ChEBI" id="CHEBI:43474"/>
        <dbReference type="ChEBI" id="CHEBI:58173"/>
        <dbReference type="ChEBI" id="CHEBI:456216"/>
        <dbReference type="EC" id="6.3.2.2"/>
    </reaction>
</comment>
<reference evidence="10" key="2">
    <citation type="submission" date="2003-12" db="EMBL/GenBank/DDBJ databases">
        <title>Monterey Bay Coastal Ocean Microbial Observatory environmental clone sequencing.</title>
        <authorList>
            <person name="DeLong E.F."/>
        </authorList>
    </citation>
    <scope>NUCLEOTIDE SEQUENCE</scope>
</reference>
<evidence type="ECO:0000256" key="7">
    <source>
        <dbReference type="HAMAP-Rule" id="MF_00578"/>
    </source>
</evidence>
<keyword evidence="5 7" id="KW-0067">ATP-binding</keyword>
<accession>Q6SFR0</accession>
<name>Q6SFR0_9BACT</name>
<dbReference type="GO" id="GO:0005829">
    <property type="term" value="C:cytosol"/>
    <property type="evidence" value="ECO:0007669"/>
    <property type="project" value="TreeGrafter"/>
</dbReference>
<dbReference type="NCBIfam" id="TIGR01434">
    <property type="entry name" value="glu_cys_ligase"/>
    <property type="match status" value="1"/>
</dbReference>
<dbReference type="UniPathway" id="UPA00142">
    <property type="reaction ID" value="UER00209"/>
</dbReference>
<dbReference type="InterPro" id="IPR006334">
    <property type="entry name" value="Glut_cys_ligase"/>
</dbReference>
<keyword evidence="2 7" id="KW-0436">Ligase</keyword>
<dbReference type="GO" id="GO:0005524">
    <property type="term" value="F:ATP binding"/>
    <property type="evidence" value="ECO:0007669"/>
    <property type="project" value="UniProtKB-KW"/>
</dbReference>
<evidence type="ECO:0000256" key="6">
    <source>
        <dbReference type="ARBA" id="ARBA00048819"/>
    </source>
</evidence>
<dbReference type="PANTHER" id="PTHR38761">
    <property type="entry name" value="GLUTAMATE--CYSTEINE LIGASE"/>
    <property type="match status" value="1"/>
</dbReference>
<evidence type="ECO:0000313" key="10">
    <source>
        <dbReference type="EMBL" id="AAR38152.1"/>
    </source>
</evidence>
<comment type="pathway">
    <text evidence="1 7 8">Sulfur metabolism; glutathione biosynthesis; glutathione from L-cysteine and L-glutamate: step 1/2.</text>
</comment>
<dbReference type="SUPFAM" id="SSF55931">
    <property type="entry name" value="Glutamine synthetase/guanido kinase"/>
    <property type="match status" value="1"/>
</dbReference>
<dbReference type="GO" id="GO:0046872">
    <property type="term" value="F:metal ion binding"/>
    <property type="evidence" value="ECO:0007669"/>
    <property type="project" value="TreeGrafter"/>
</dbReference>
<dbReference type="Gene3D" id="3.30.590.20">
    <property type="match status" value="1"/>
</dbReference>
<evidence type="ECO:0000256" key="2">
    <source>
        <dbReference type="ARBA" id="ARBA00022598"/>
    </source>
</evidence>
<evidence type="ECO:0000256" key="8">
    <source>
        <dbReference type="RuleBase" id="RU004391"/>
    </source>
</evidence>
<dbReference type="PANTHER" id="PTHR38761:SF1">
    <property type="entry name" value="GLUTAMATE--CYSTEINE LIGASE"/>
    <property type="match status" value="1"/>
</dbReference>
<dbReference type="HAMAP" id="MF_00578">
    <property type="entry name" value="Glu_cys_ligase"/>
    <property type="match status" value="1"/>
</dbReference>
<reference evidence="10" key="1">
    <citation type="submission" date="2003-11" db="EMBL/GenBank/DDBJ databases">
        <authorList>
            <person name="Heidelberg J.F."/>
            <person name="Eisen J.A."/>
            <person name="Nelson W.C."/>
            <person name="DeLong E.F."/>
        </authorList>
    </citation>
    <scope>NUCLEOTIDE SEQUENCE</scope>
</reference>
<dbReference type="GO" id="GO:0004357">
    <property type="term" value="F:glutamate-cysteine ligase activity"/>
    <property type="evidence" value="ECO:0007669"/>
    <property type="project" value="UniProtKB-UniRule"/>
</dbReference>
<dbReference type="InterPro" id="IPR007370">
    <property type="entry name" value="Glu_cys_ligase"/>
</dbReference>
<dbReference type="EMBL" id="AY458646">
    <property type="protein sequence ID" value="AAR38152.1"/>
    <property type="molecule type" value="Genomic_DNA"/>
</dbReference>
<dbReference type="InterPro" id="IPR014746">
    <property type="entry name" value="Gln_synth/guanido_kin_cat_dom"/>
</dbReference>
<protein>
    <recommendedName>
        <fullName evidence="7">Glutamate--cysteine ligase</fullName>
        <ecNumber evidence="7">6.3.2.2</ecNumber>
    </recommendedName>
    <alternativeName>
        <fullName evidence="7">Gamma-ECS</fullName>
        <shortName evidence="7">GCS</shortName>
    </alternativeName>
    <alternativeName>
        <fullName evidence="7">Gamma-glutamylcysteine synthetase</fullName>
    </alternativeName>
</protein>
<organism evidence="10">
    <name type="scientific">uncultured marine bacterium 578</name>
    <dbReference type="NCBI Taxonomy" id="257399"/>
    <lineage>
        <taxon>Bacteria</taxon>
        <taxon>environmental samples</taxon>
    </lineage>
</organism>
<evidence type="ECO:0000256" key="4">
    <source>
        <dbReference type="ARBA" id="ARBA00022741"/>
    </source>
</evidence>
<gene>
    <name evidence="7 10" type="primary">gshA</name>
    <name evidence="10" type="ORF">MBMO_EBAC080-L31E09.70</name>
</gene>
<evidence type="ECO:0000259" key="9">
    <source>
        <dbReference type="Pfam" id="PF04262"/>
    </source>
</evidence>
<comment type="similarity">
    <text evidence="7">Belongs to the glutamate--cysteine ligase type 1 family. Type 1 subfamily.</text>
</comment>